<name>A0ACD1H2A2_9EURO</name>
<evidence type="ECO:0000313" key="2">
    <source>
        <dbReference type="Proteomes" id="UP000249661"/>
    </source>
</evidence>
<reference evidence="1" key="1">
    <citation type="submission" date="2018-02" db="EMBL/GenBank/DDBJ databases">
        <title>The genomes of Aspergillus section Nigri reveals drivers in fungal speciation.</title>
        <authorList>
            <consortium name="DOE Joint Genome Institute"/>
            <person name="Vesth T.C."/>
            <person name="Nybo J."/>
            <person name="Theobald S."/>
            <person name="Brandl J."/>
            <person name="Frisvad J.C."/>
            <person name="Nielsen K.F."/>
            <person name="Lyhne E.K."/>
            <person name="Kogle M.E."/>
            <person name="Kuo A."/>
            <person name="Riley R."/>
            <person name="Clum A."/>
            <person name="Nolan M."/>
            <person name="Lipzen A."/>
            <person name="Salamov A."/>
            <person name="Henrissat B."/>
            <person name="Wiebenga A."/>
            <person name="De vries R.P."/>
            <person name="Grigoriev I.V."/>
            <person name="Mortensen U.H."/>
            <person name="Andersen M.R."/>
            <person name="Baker S.E."/>
        </authorList>
    </citation>
    <scope>NUCLEOTIDE SEQUENCE</scope>
    <source>
        <strain evidence="1">CBS 121060</strain>
    </source>
</reference>
<organism evidence="1 2">
    <name type="scientific">Aspergillus aculeatinus CBS 121060</name>
    <dbReference type="NCBI Taxonomy" id="1448322"/>
    <lineage>
        <taxon>Eukaryota</taxon>
        <taxon>Fungi</taxon>
        <taxon>Dikarya</taxon>
        <taxon>Ascomycota</taxon>
        <taxon>Pezizomycotina</taxon>
        <taxon>Eurotiomycetes</taxon>
        <taxon>Eurotiomycetidae</taxon>
        <taxon>Eurotiales</taxon>
        <taxon>Aspergillaceae</taxon>
        <taxon>Aspergillus</taxon>
        <taxon>Aspergillus subgen. Circumdati</taxon>
    </lineage>
</organism>
<keyword evidence="2" id="KW-1185">Reference proteome</keyword>
<accession>A0ACD1H2A2</accession>
<sequence length="345" mass="37236">MKAARLVRYKTPYDIQEVDLPTLQENDLLVQVGAAGYCHTDYQVYVGVYGSQCPLTPSHEPVGTVVQVGSAVQHFKRGDRVGVLLFRHACGSCLACRTTLAEQGRVDPRFCETISMAGIKDDGAMAEYIVADAENTVKLPDSVAFEQGAPLMCAGTTVWGGIEKAQLRPNSRVGVIGIGGLGSLAVQFLKALGHQVVAVDNRQEGLDLATEPSQKADLVVDSRSDTAVDEIVHWAGHGGLAAVIVCTDNVSVNGWSLKLLAAHGKCIVLGLPVDPLQFNAFDLVFKEIAIIGSLVATIEQARDMMVVVDRFHIRSHVRTLRLEDAPNLPSLYMDPHLKGRLVVKF</sequence>
<dbReference type="Proteomes" id="UP000249661">
    <property type="component" value="Unassembled WGS sequence"/>
</dbReference>
<protein>
    <submittedName>
        <fullName evidence="1">Alcohol dehydrogenase GroES-like domain-containing protein</fullName>
    </submittedName>
</protein>
<proteinExistence type="predicted"/>
<gene>
    <name evidence="1" type="ORF">BO66DRAFT_441007</name>
</gene>
<dbReference type="EMBL" id="KZ824973">
    <property type="protein sequence ID" value="RAH67551.1"/>
    <property type="molecule type" value="Genomic_DNA"/>
</dbReference>
<evidence type="ECO:0000313" key="1">
    <source>
        <dbReference type="EMBL" id="RAH67551.1"/>
    </source>
</evidence>